<evidence type="ECO:0000256" key="1">
    <source>
        <dbReference type="SAM" id="MobiDB-lite"/>
    </source>
</evidence>
<proteinExistence type="predicted"/>
<keyword evidence="4" id="KW-1185">Reference proteome</keyword>
<dbReference type="STRING" id="307972.A0A2G8JV65"/>
<dbReference type="SUPFAM" id="SSF56219">
    <property type="entry name" value="DNase I-like"/>
    <property type="match status" value="1"/>
</dbReference>
<gene>
    <name evidence="3" type="ORF">BSL78_23506</name>
</gene>
<keyword evidence="3" id="KW-0269">Exonuclease</keyword>
<organism evidence="3 4">
    <name type="scientific">Stichopus japonicus</name>
    <name type="common">Sea cucumber</name>
    <dbReference type="NCBI Taxonomy" id="307972"/>
    <lineage>
        <taxon>Eukaryota</taxon>
        <taxon>Metazoa</taxon>
        <taxon>Echinodermata</taxon>
        <taxon>Eleutherozoa</taxon>
        <taxon>Echinozoa</taxon>
        <taxon>Holothuroidea</taxon>
        <taxon>Aspidochirotacea</taxon>
        <taxon>Aspidochirotida</taxon>
        <taxon>Stichopodidae</taxon>
        <taxon>Apostichopus</taxon>
    </lineage>
</organism>
<dbReference type="InterPro" id="IPR036691">
    <property type="entry name" value="Endo/exonu/phosph_ase_sf"/>
</dbReference>
<dbReference type="OrthoDB" id="10033659at2759"/>
<dbReference type="InterPro" id="IPR027124">
    <property type="entry name" value="Swc5/CFDP1/2"/>
</dbReference>
<dbReference type="GO" id="GO:0004519">
    <property type="term" value="F:endonuclease activity"/>
    <property type="evidence" value="ECO:0007669"/>
    <property type="project" value="UniProtKB-KW"/>
</dbReference>
<dbReference type="AlphaFoldDB" id="A0A2G8JV65"/>
<reference evidence="3 4" key="1">
    <citation type="journal article" date="2017" name="PLoS Biol.">
        <title>The sea cucumber genome provides insights into morphological evolution and visceral regeneration.</title>
        <authorList>
            <person name="Zhang X."/>
            <person name="Sun L."/>
            <person name="Yuan J."/>
            <person name="Sun Y."/>
            <person name="Gao Y."/>
            <person name="Zhang L."/>
            <person name="Li S."/>
            <person name="Dai H."/>
            <person name="Hamel J.F."/>
            <person name="Liu C."/>
            <person name="Yu Y."/>
            <person name="Liu S."/>
            <person name="Lin W."/>
            <person name="Guo K."/>
            <person name="Jin S."/>
            <person name="Xu P."/>
            <person name="Storey K.B."/>
            <person name="Huan P."/>
            <person name="Zhang T."/>
            <person name="Zhou Y."/>
            <person name="Zhang J."/>
            <person name="Lin C."/>
            <person name="Li X."/>
            <person name="Xing L."/>
            <person name="Huo D."/>
            <person name="Sun M."/>
            <person name="Wang L."/>
            <person name="Mercier A."/>
            <person name="Li F."/>
            <person name="Yang H."/>
            <person name="Xiang J."/>
        </authorList>
    </citation>
    <scope>NUCLEOTIDE SEQUENCE [LARGE SCALE GENOMIC DNA]</scope>
    <source>
        <strain evidence="3">Shaxun</strain>
        <tissue evidence="3">Muscle</tissue>
    </source>
</reference>
<keyword evidence="3" id="KW-0540">Nuclease</keyword>
<comment type="caution">
    <text evidence="3">The sequence shown here is derived from an EMBL/GenBank/DDBJ whole genome shotgun (WGS) entry which is preliminary data.</text>
</comment>
<dbReference type="PANTHER" id="PTHR23227:SF85">
    <property type="entry name" value="CRANIOFACIAL DEVELOPMENT PROTEIN 2"/>
    <property type="match status" value="1"/>
</dbReference>
<dbReference type="Gene3D" id="3.60.10.10">
    <property type="entry name" value="Endonuclease/exonuclease/phosphatase"/>
    <property type="match status" value="1"/>
</dbReference>
<feature type="region of interest" description="Disordered" evidence="1">
    <location>
        <begin position="1"/>
        <end position="37"/>
    </location>
</feature>
<dbReference type="EMBL" id="MRZV01001216">
    <property type="protein sequence ID" value="PIK39651.1"/>
    <property type="molecule type" value="Genomic_DNA"/>
</dbReference>
<evidence type="ECO:0000259" key="2">
    <source>
        <dbReference type="Pfam" id="PF03372"/>
    </source>
</evidence>
<name>A0A2G8JV65_STIJA</name>
<keyword evidence="3" id="KW-0378">Hydrolase</keyword>
<dbReference type="PANTHER" id="PTHR23227">
    <property type="entry name" value="BUCENTAUR RELATED"/>
    <property type="match status" value="1"/>
</dbReference>
<dbReference type="GO" id="GO:0004527">
    <property type="term" value="F:exonuclease activity"/>
    <property type="evidence" value="ECO:0007669"/>
    <property type="project" value="UniProtKB-KW"/>
</dbReference>
<accession>A0A2G8JV65</accession>
<evidence type="ECO:0000313" key="3">
    <source>
        <dbReference type="EMBL" id="PIK39651.1"/>
    </source>
</evidence>
<dbReference type="Pfam" id="PF03372">
    <property type="entry name" value="Exo_endo_phos"/>
    <property type="match status" value="1"/>
</dbReference>
<keyword evidence="3" id="KW-0255">Endonuclease</keyword>
<protein>
    <submittedName>
        <fullName evidence="3">Endonuclease/exonuclease/phosphatase family protein</fullName>
    </submittedName>
</protein>
<dbReference type="InterPro" id="IPR005135">
    <property type="entry name" value="Endo/exonuclease/phosphatase"/>
</dbReference>
<dbReference type="Proteomes" id="UP000230750">
    <property type="component" value="Unassembled WGS sequence"/>
</dbReference>
<evidence type="ECO:0000313" key="4">
    <source>
        <dbReference type="Proteomes" id="UP000230750"/>
    </source>
</evidence>
<dbReference type="CDD" id="cd09076">
    <property type="entry name" value="L1-EN"/>
    <property type="match status" value="1"/>
</dbReference>
<sequence length="586" mass="66745">MTDITRTDIVPDGGTRGPESTKPTTGEEQHPVTRAGRNDVAALNPTGSAETETTRTISGRMNFSKEHKIGTWNVRTMNRGKLDIVFKEMDRTAVEILGISELKWTDMGHFQSNGCKVFFSGHERIKRNGVALICNKTTAASVLGYNPVNDRMISIRLDGQPVKTTIIQVYAPTSAASDEDTQNFYGRLQDLVDSVPRGDALVIMGDWNAKIGEEPVAGISGRHGLGERNEAGERMLDFCEANRLVISNTWFQQPKRRLYTWTSPDGQYRNQIDYILVRKRWQSAVKSANTLPGADCGTDHELLVAIIHIKLRKVKKQDRVKKYSLNEIPERYSIEVKNSFAALDLTERKPDELWQEVEDIIKKAADRNIPRAKKQKKSKWLSKKAIEIADKRREAKKQGIHNREFRQLNADFQYQARKDKENHLNRVCAEIEADNQRGRTRDVFKKIRDITGEFKPRVGSLKSNAGGDLCEESLVKERWRVYTEDLYRSDHNITTQFTEGIYEEEAPIIEEEVRKAVKSLANGKSPGSDELPIELFKEVGEEGVIVLTVICQRIWCTGVWPKRWKESIYIPIPKKGDPEFAQTTER</sequence>
<feature type="domain" description="Endonuclease/exonuclease/phosphatase" evidence="2">
    <location>
        <begin position="70"/>
        <end position="300"/>
    </location>
</feature>